<dbReference type="EMBL" id="AMCI01003098">
    <property type="protein sequence ID" value="EJX01086.1"/>
    <property type="molecule type" value="Genomic_DNA"/>
</dbReference>
<dbReference type="AlphaFoldDB" id="J9CLX2"/>
<sequence length="224" mass="25768">MKALTDTQYIYQLVAAGEHDHQDFKFEISDARKIARSLSAFANTGGGRLLVGVKDNGKIAGVRSEEEIYMIEAAATLYCRPQLEVETQTYRVEGKTVLEVRIPESDCKPIYAIDEEKKAWAYVRMADENILATPVHLQLWRHTQKEEGSFVSFSEREQRLLDALAEREMLSLNQCCRVCHLSRKETCELLADFIRFGLVKPVFDRHKFFYRLQAEPENEEASVD</sequence>
<dbReference type="PANTHER" id="PTHR30595">
    <property type="entry name" value="GLPR-RELATED TRANSCRIPTIONAL REPRESSOR"/>
    <property type="match status" value="1"/>
</dbReference>
<protein>
    <submittedName>
        <fullName evidence="2">ATPase</fullName>
        <ecNumber evidence="2">3.6.1.-</ecNumber>
    </submittedName>
</protein>
<reference evidence="2" key="1">
    <citation type="journal article" date="2012" name="PLoS ONE">
        <title>Gene sets for utilization of primary and secondary nutrition supplies in the distal gut of endangered iberian lynx.</title>
        <authorList>
            <person name="Alcaide M."/>
            <person name="Messina E."/>
            <person name="Richter M."/>
            <person name="Bargiela R."/>
            <person name="Peplies J."/>
            <person name="Huws S.A."/>
            <person name="Newbold C.J."/>
            <person name="Golyshin P.N."/>
            <person name="Simon M.A."/>
            <person name="Lopez G."/>
            <person name="Yakimov M.M."/>
            <person name="Ferrer M."/>
        </authorList>
    </citation>
    <scope>NUCLEOTIDE SEQUENCE</scope>
</reference>
<feature type="domain" description="Schlafen AlbA-2" evidence="1">
    <location>
        <begin position="18"/>
        <end position="129"/>
    </location>
</feature>
<dbReference type="EC" id="3.6.1.-" evidence="2"/>
<dbReference type="GO" id="GO:0016787">
    <property type="term" value="F:hydrolase activity"/>
    <property type="evidence" value="ECO:0007669"/>
    <property type="project" value="UniProtKB-KW"/>
</dbReference>
<organism evidence="2">
    <name type="scientific">gut metagenome</name>
    <dbReference type="NCBI Taxonomy" id="749906"/>
    <lineage>
        <taxon>unclassified sequences</taxon>
        <taxon>metagenomes</taxon>
        <taxon>organismal metagenomes</taxon>
    </lineage>
</organism>
<dbReference type="InterPro" id="IPR007421">
    <property type="entry name" value="Schlafen_AlbA_2_dom"/>
</dbReference>
<dbReference type="Pfam" id="PF04326">
    <property type="entry name" value="SLFN_AlbA_2"/>
    <property type="match status" value="1"/>
</dbReference>
<dbReference type="PANTHER" id="PTHR30595:SF6">
    <property type="entry name" value="SCHLAFEN ALBA-2 DOMAIN-CONTAINING PROTEIN"/>
    <property type="match status" value="1"/>
</dbReference>
<comment type="caution">
    <text evidence="2">The sequence shown here is derived from an EMBL/GenBank/DDBJ whole genome shotgun (WGS) entry which is preliminary data.</text>
</comment>
<keyword evidence="2" id="KW-0378">Hydrolase</keyword>
<gene>
    <name evidence="2" type="ORF">EVA_10796</name>
</gene>
<accession>J9CLX2</accession>
<proteinExistence type="predicted"/>
<name>J9CLX2_9ZZZZ</name>
<evidence type="ECO:0000259" key="1">
    <source>
        <dbReference type="Pfam" id="PF04326"/>
    </source>
</evidence>
<evidence type="ECO:0000313" key="2">
    <source>
        <dbReference type="EMBL" id="EJX01086.1"/>
    </source>
</evidence>
<dbReference type="Gene3D" id="3.30.950.30">
    <property type="entry name" value="Schlafen, AAA domain"/>
    <property type="match status" value="1"/>
</dbReference>
<dbReference type="InterPro" id="IPR038461">
    <property type="entry name" value="Schlafen_AlbA_2_dom_sf"/>
</dbReference>